<dbReference type="EMBL" id="BAAAYX010000002">
    <property type="protein sequence ID" value="GAA3689880.1"/>
    <property type="molecule type" value="Genomic_DNA"/>
</dbReference>
<sequence>MDERERHRRGIAYGLGAYGMWGLVPLYWPLLAAAGPLEILSHRIVWSLVLAGLLLVVLRRRGWWRTIARPRTLLLLTAAAALIAVNWGVYIWAVNSGHVVEAALGYYINPILSVLLGVLVLRERLGAGQWSAVGLAAVAVLVLAVEYGQPPWVSLVLAASFATYGLLKKQINSGALETLTVESAVLTPVAVGYLLWLQSTGALVFGHQGVAQSLLLASSGLVTLIPLLLFAAAATRLPLSTIGLLQYLTPTAQFLLGVLYFGEAMSPARWVGFGLVWVALIVLTAAGLRSARRQAAERLTAGEPI</sequence>
<accession>A0ABP7CK47</accession>
<dbReference type="RefSeq" id="WP_344810287.1">
    <property type="nucleotide sequence ID" value="NZ_BAAAYX010000002.1"/>
</dbReference>
<feature type="transmembrane region" description="Helical" evidence="8">
    <location>
        <begin position="12"/>
        <end position="31"/>
    </location>
</feature>
<evidence type="ECO:0000256" key="4">
    <source>
        <dbReference type="ARBA" id="ARBA00022475"/>
    </source>
</evidence>
<keyword evidence="5 8" id="KW-0812">Transmembrane</keyword>
<dbReference type="NCBIfam" id="TIGR00688">
    <property type="entry name" value="rarD"/>
    <property type="match status" value="1"/>
</dbReference>
<dbReference type="Pfam" id="PF00892">
    <property type="entry name" value="EamA"/>
    <property type="match status" value="1"/>
</dbReference>
<feature type="transmembrane region" description="Helical" evidence="8">
    <location>
        <begin position="128"/>
        <end position="145"/>
    </location>
</feature>
<evidence type="ECO:0000313" key="10">
    <source>
        <dbReference type="EMBL" id="GAA3689880.1"/>
    </source>
</evidence>
<evidence type="ECO:0000256" key="1">
    <source>
        <dbReference type="ARBA" id="ARBA00004651"/>
    </source>
</evidence>
<comment type="similarity">
    <text evidence="2">Belongs to the EamA transporter family.</text>
</comment>
<evidence type="ECO:0000256" key="5">
    <source>
        <dbReference type="ARBA" id="ARBA00022692"/>
    </source>
</evidence>
<dbReference type="PANTHER" id="PTHR22911">
    <property type="entry name" value="ACYL-MALONYL CONDENSING ENZYME-RELATED"/>
    <property type="match status" value="1"/>
</dbReference>
<dbReference type="InterPro" id="IPR000620">
    <property type="entry name" value="EamA_dom"/>
</dbReference>
<comment type="caution">
    <text evidence="10">The sequence shown here is derived from an EMBL/GenBank/DDBJ whole genome shotgun (WGS) entry which is preliminary data.</text>
</comment>
<dbReference type="InterPro" id="IPR004626">
    <property type="entry name" value="RarD"/>
</dbReference>
<evidence type="ECO:0000256" key="2">
    <source>
        <dbReference type="ARBA" id="ARBA00007362"/>
    </source>
</evidence>
<evidence type="ECO:0000256" key="8">
    <source>
        <dbReference type="SAM" id="Phobius"/>
    </source>
</evidence>
<keyword evidence="3" id="KW-0813">Transport</keyword>
<evidence type="ECO:0000259" key="9">
    <source>
        <dbReference type="Pfam" id="PF00892"/>
    </source>
</evidence>
<feature type="transmembrane region" description="Helical" evidence="8">
    <location>
        <begin position="268"/>
        <end position="288"/>
    </location>
</feature>
<reference evidence="11" key="1">
    <citation type="journal article" date="2019" name="Int. J. Syst. Evol. Microbiol.">
        <title>The Global Catalogue of Microorganisms (GCM) 10K type strain sequencing project: providing services to taxonomists for standard genome sequencing and annotation.</title>
        <authorList>
            <consortium name="The Broad Institute Genomics Platform"/>
            <consortium name="The Broad Institute Genome Sequencing Center for Infectious Disease"/>
            <person name="Wu L."/>
            <person name="Ma J."/>
        </authorList>
    </citation>
    <scope>NUCLEOTIDE SEQUENCE [LARGE SCALE GENOMIC DNA]</scope>
    <source>
        <strain evidence="11">JCM 16548</strain>
    </source>
</reference>
<feature type="domain" description="EamA" evidence="9">
    <location>
        <begin position="9"/>
        <end position="143"/>
    </location>
</feature>
<gene>
    <name evidence="10" type="primary">rarD</name>
    <name evidence="10" type="ORF">GCM10022204_00800</name>
</gene>
<dbReference type="InterPro" id="IPR037185">
    <property type="entry name" value="EmrE-like"/>
</dbReference>
<feature type="transmembrane region" description="Helical" evidence="8">
    <location>
        <begin position="209"/>
        <end position="232"/>
    </location>
</feature>
<name>A0ABP7CK47_9ACTN</name>
<dbReference type="Proteomes" id="UP001500051">
    <property type="component" value="Unassembled WGS sequence"/>
</dbReference>
<evidence type="ECO:0000256" key="3">
    <source>
        <dbReference type="ARBA" id="ARBA00022448"/>
    </source>
</evidence>
<keyword evidence="4" id="KW-1003">Cell membrane</keyword>
<dbReference type="SUPFAM" id="SSF103481">
    <property type="entry name" value="Multidrug resistance efflux transporter EmrE"/>
    <property type="match status" value="2"/>
</dbReference>
<dbReference type="PANTHER" id="PTHR22911:SF137">
    <property type="entry name" value="SOLUTE CARRIER FAMILY 35 MEMBER G2-RELATED"/>
    <property type="match status" value="1"/>
</dbReference>
<keyword evidence="11" id="KW-1185">Reference proteome</keyword>
<protein>
    <submittedName>
        <fullName evidence="10">EamA family transporter RarD</fullName>
    </submittedName>
</protein>
<evidence type="ECO:0000256" key="6">
    <source>
        <dbReference type="ARBA" id="ARBA00022989"/>
    </source>
</evidence>
<evidence type="ECO:0000256" key="7">
    <source>
        <dbReference type="ARBA" id="ARBA00023136"/>
    </source>
</evidence>
<comment type="subcellular location">
    <subcellularLocation>
        <location evidence="1">Cell membrane</location>
        <topology evidence="1">Multi-pass membrane protein</topology>
    </subcellularLocation>
</comment>
<keyword evidence="6 8" id="KW-1133">Transmembrane helix</keyword>
<feature type="transmembrane region" description="Helical" evidence="8">
    <location>
        <begin position="72"/>
        <end position="92"/>
    </location>
</feature>
<organism evidence="10 11">
    <name type="scientific">Microlunatus aurantiacus</name>
    <dbReference type="NCBI Taxonomy" id="446786"/>
    <lineage>
        <taxon>Bacteria</taxon>
        <taxon>Bacillati</taxon>
        <taxon>Actinomycetota</taxon>
        <taxon>Actinomycetes</taxon>
        <taxon>Propionibacteriales</taxon>
        <taxon>Propionibacteriaceae</taxon>
        <taxon>Microlunatus</taxon>
    </lineage>
</organism>
<evidence type="ECO:0000313" key="11">
    <source>
        <dbReference type="Proteomes" id="UP001500051"/>
    </source>
</evidence>
<keyword evidence="7 8" id="KW-0472">Membrane</keyword>
<feature type="transmembrane region" description="Helical" evidence="8">
    <location>
        <begin position="43"/>
        <end position="60"/>
    </location>
</feature>
<proteinExistence type="inferred from homology"/>
<feature type="transmembrane region" description="Helical" evidence="8">
    <location>
        <begin position="179"/>
        <end position="197"/>
    </location>
</feature>
<feature type="transmembrane region" description="Helical" evidence="8">
    <location>
        <begin position="104"/>
        <end position="121"/>
    </location>
</feature>